<sequence length="871" mass="98228">MSESMVNYNLICAVREGDIEEADKLISKYGLSHSQGWSQGYTLLLDAIRNEHEEMAKFLIKRGSRVNSNSQKKSDTPLHMASMNGYTDLVKILIDEYASVDARNKNHETPLHKAVDKKNVEVSLILLQHGAHVNARDHLGRTPLHLAVSNESYPIVEALLSDDRIDVNAKDRYNRIPLNFAVQRACSQINCKEFMLSSYLERSCAVSDSVQQKGSYEIVSLLLDKGADVNYQSDGVPPLHIAIERGCTTVVKELLKYGASVEAMPSSRGNTLLHLACQRGFKDIVALLLEKGLNINRAGENNSTPLSLAVKGGYESLVQMLIEQGASLDQKNNDLLFKSIEKGYLKIVEYFLQHGTCINLVYEGSSLIHRAVEYNQEDIVELLMSQKIDVNTLDGKGNTPLIYAVKNSNHKIIRALLLKGAMLEKNPKILEIAIEEGLASGVTAIIEELLVHGADANVQDDSGRTLLHTTIYNECRGKLSDGQYMDEDDFKAKIIEMLLEKGADANVCTSTTNKLTALHVASKKGYAKVVESLLRHKADVNAKTKGGYTAIQYAVKKGHVEVLEILLNSYCTNNVRQPEPMLLHAAAVEGDERIVETLLKFNADVNFQNEKGQTALFIASYNGHLDVVKCLLAHDCDINILTHNQNTSIHAVLFGIASYYENQYIDKYIDQNYRLDYGSYDDSYIDREMHNELIYERLIKTAKIIRKHIFMRELAGLYVSEHYSEKKFYGIDCNMYILKTFPKERFRDNCEKELARMKNLKMGISTDSSIYDILIGDTDLLSMRLLKSNRNVVQIFEPYDFKAIFSLYGDMINNKVKKILRRLKSVEEGIKSFCLHASDFDKMPSRLNEKIFNYLSDCDLKNLMMAVNAVR</sequence>
<reference evidence="1" key="1">
    <citation type="submission" date="2023-04" db="EMBL/GenBank/DDBJ databases">
        <title>A chromosome-level genome assembly of the parasitoid wasp Eretmocerus hayati.</title>
        <authorList>
            <person name="Zhong Y."/>
            <person name="Liu S."/>
            <person name="Liu Y."/>
        </authorList>
    </citation>
    <scope>NUCLEOTIDE SEQUENCE</scope>
    <source>
        <strain evidence="1">ZJU_SS_LIU_2023</strain>
    </source>
</reference>
<dbReference type="Proteomes" id="UP001239111">
    <property type="component" value="Chromosome 2"/>
</dbReference>
<keyword evidence="2" id="KW-1185">Reference proteome</keyword>
<protein>
    <submittedName>
        <fullName evidence="1">Uncharacterized protein</fullName>
    </submittedName>
</protein>
<accession>A0ACC2NWV6</accession>
<evidence type="ECO:0000313" key="1">
    <source>
        <dbReference type="EMBL" id="KAJ8675759.1"/>
    </source>
</evidence>
<proteinExistence type="predicted"/>
<organism evidence="1 2">
    <name type="scientific">Eretmocerus hayati</name>
    <dbReference type="NCBI Taxonomy" id="131215"/>
    <lineage>
        <taxon>Eukaryota</taxon>
        <taxon>Metazoa</taxon>
        <taxon>Ecdysozoa</taxon>
        <taxon>Arthropoda</taxon>
        <taxon>Hexapoda</taxon>
        <taxon>Insecta</taxon>
        <taxon>Pterygota</taxon>
        <taxon>Neoptera</taxon>
        <taxon>Endopterygota</taxon>
        <taxon>Hymenoptera</taxon>
        <taxon>Apocrita</taxon>
        <taxon>Proctotrupomorpha</taxon>
        <taxon>Chalcidoidea</taxon>
        <taxon>Aphelinidae</taxon>
        <taxon>Aphelininae</taxon>
        <taxon>Eretmocerus</taxon>
    </lineage>
</organism>
<name>A0ACC2NWV6_9HYME</name>
<comment type="caution">
    <text evidence="1">The sequence shown here is derived from an EMBL/GenBank/DDBJ whole genome shotgun (WGS) entry which is preliminary data.</text>
</comment>
<gene>
    <name evidence="1" type="ORF">QAD02_011545</name>
</gene>
<evidence type="ECO:0000313" key="2">
    <source>
        <dbReference type="Proteomes" id="UP001239111"/>
    </source>
</evidence>
<dbReference type="EMBL" id="CM056742">
    <property type="protein sequence ID" value="KAJ8675759.1"/>
    <property type="molecule type" value="Genomic_DNA"/>
</dbReference>